<evidence type="ECO:0000313" key="16">
    <source>
        <dbReference type="Proteomes" id="UP001212841"/>
    </source>
</evidence>
<keyword evidence="16" id="KW-1185">Reference proteome</keyword>
<dbReference type="InterPro" id="IPR039627">
    <property type="entry name" value="Yme2_C"/>
</dbReference>
<proteinExistence type="inferred from homology"/>
<dbReference type="GO" id="GO:0006397">
    <property type="term" value="P:mRNA processing"/>
    <property type="evidence" value="ECO:0007669"/>
    <property type="project" value="UniProtKB-UniRule"/>
</dbReference>
<evidence type="ECO:0000256" key="6">
    <source>
        <dbReference type="ARBA" id="ARBA00022946"/>
    </source>
</evidence>
<protein>
    <recommendedName>
        <fullName evidence="3 12">Mitochondrial escape protein 2</fullName>
    </recommendedName>
</protein>
<evidence type="ECO:0000259" key="14">
    <source>
        <dbReference type="PROSITE" id="PS50102"/>
    </source>
</evidence>
<evidence type="ECO:0000256" key="1">
    <source>
        <dbReference type="ARBA" id="ARBA00004434"/>
    </source>
</evidence>
<keyword evidence="12" id="KW-0507">mRNA processing</keyword>
<dbReference type="PANTHER" id="PTHR32198:SF2">
    <property type="entry name" value="MITOCHONDRIAL ESCAPE PROTEIN 2"/>
    <property type="match status" value="1"/>
</dbReference>
<keyword evidence="5 12" id="KW-0999">Mitochondrion inner membrane</keyword>
<keyword evidence="11 12" id="KW-0694">RNA-binding</keyword>
<comment type="caution">
    <text evidence="15">The sequence shown here is derived from an EMBL/GenBank/DDBJ whole genome shotgun (WGS) entry which is preliminary data.</text>
</comment>
<comment type="similarity">
    <text evidence="2 12">Belongs to the YME2 family.</text>
</comment>
<dbReference type="SUPFAM" id="SSF54928">
    <property type="entry name" value="RNA-binding domain, RBD"/>
    <property type="match status" value="1"/>
</dbReference>
<dbReference type="PANTHER" id="PTHR32198">
    <property type="entry name" value="MITOCHONDRIAL ESCAPE PROTEIN 2"/>
    <property type="match status" value="1"/>
</dbReference>
<feature type="non-terminal residue" evidence="15">
    <location>
        <position position="602"/>
    </location>
</feature>
<evidence type="ECO:0000256" key="4">
    <source>
        <dbReference type="ARBA" id="ARBA00022692"/>
    </source>
</evidence>
<evidence type="ECO:0000256" key="13">
    <source>
        <dbReference type="SAM" id="MobiDB-lite"/>
    </source>
</evidence>
<dbReference type="EMBL" id="JADGJD010002377">
    <property type="protein sequence ID" value="KAJ3032906.1"/>
    <property type="molecule type" value="Genomic_DNA"/>
</dbReference>
<accession>A0AAD5WZ51</accession>
<dbReference type="InterPro" id="IPR012677">
    <property type="entry name" value="Nucleotide-bd_a/b_plait_sf"/>
</dbReference>
<dbReference type="AlphaFoldDB" id="A0AAD5WZ51"/>
<keyword evidence="8 12" id="KW-0496">Mitochondrion</keyword>
<reference evidence="15" key="1">
    <citation type="submission" date="2020-05" db="EMBL/GenBank/DDBJ databases">
        <title>Phylogenomic resolution of chytrid fungi.</title>
        <authorList>
            <person name="Stajich J.E."/>
            <person name="Amses K."/>
            <person name="Simmons R."/>
            <person name="Seto K."/>
            <person name="Myers J."/>
            <person name="Bonds A."/>
            <person name="Quandt C.A."/>
            <person name="Barry K."/>
            <person name="Liu P."/>
            <person name="Grigoriev I."/>
            <person name="Longcore J.E."/>
            <person name="James T.Y."/>
        </authorList>
    </citation>
    <scope>NUCLEOTIDE SEQUENCE</scope>
    <source>
        <strain evidence="15">JEL0318</strain>
    </source>
</reference>
<feature type="domain" description="RRM" evidence="14">
    <location>
        <begin position="115"/>
        <end position="193"/>
    </location>
</feature>
<dbReference type="Gene3D" id="3.40.50.300">
    <property type="entry name" value="P-loop containing nucleotide triphosphate hydrolases"/>
    <property type="match status" value="1"/>
</dbReference>
<keyword evidence="4" id="KW-0812">Transmembrane</keyword>
<evidence type="ECO:0000256" key="5">
    <source>
        <dbReference type="ARBA" id="ARBA00022792"/>
    </source>
</evidence>
<dbReference type="Pfam" id="PF10443">
    <property type="entry name" value="RNA12"/>
    <property type="match status" value="1"/>
</dbReference>
<dbReference type="InterPro" id="IPR000504">
    <property type="entry name" value="RRM_dom"/>
</dbReference>
<evidence type="ECO:0000256" key="2">
    <source>
        <dbReference type="ARBA" id="ARBA00010320"/>
    </source>
</evidence>
<evidence type="ECO:0000256" key="12">
    <source>
        <dbReference type="RuleBase" id="RU367108"/>
    </source>
</evidence>
<evidence type="ECO:0000256" key="8">
    <source>
        <dbReference type="ARBA" id="ARBA00023128"/>
    </source>
</evidence>
<evidence type="ECO:0000256" key="3">
    <source>
        <dbReference type="ARBA" id="ARBA00020222"/>
    </source>
</evidence>
<dbReference type="SUPFAM" id="SSF52540">
    <property type="entry name" value="P-loop containing nucleoside triphosphate hydrolases"/>
    <property type="match status" value="1"/>
</dbReference>
<evidence type="ECO:0000256" key="7">
    <source>
        <dbReference type="ARBA" id="ARBA00022989"/>
    </source>
</evidence>
<evidence type="ECO:0000313" key="15">
    <source>
        <dbReference type="EMBL" id="KAJ3032906.1"/>
    </source>
</evidence>
<dbReference type="InterPro" id="IPR018850">
    <property type="entry name" value="Mt_escape_2_C"/>
</dbReference>
<keyword evidence="7" id="KW-1133">Transmembrane helix</keyword>
<dbReference type="GO" id="GO:0003723">
    <property type="term" value="F:RNA binding"/>
    <property type="evidence" value="ECO:0007669"/>
    <property type="project" value="UniProtKB-UniRule"/>
</dbReference>
<evidence type="ECO:0000256" key="11">
    <source>
        <dbReference type="PROSITE-ProRule" id="PRU00176"/>
    </source>
</evidence>
<keyword evidence="9" id="KW-0472">Membrane</keyword>
<dbReference type="GO" id="GO:0005743">
    <property type="term" value="C:mitochondrial inner membrane"/>
    <property type="evidence" value="ECO:0007669"/>
    <property type="project" value="UniProtKB-SubCell"/>
</dbReference>
<comment type="function">
    <text evidence="10 12">Plays a role in maintaining the mitochondrial genome and in controlling the mtDNA escape. Involved in the regulation of mtDNA nucleotide structure and number. May have a dispensable role in early maturation of pre-rRNA.</text>
</comment>
<organism evidence="15 16">
    <name type="scientific">Rhizophlyctis rosea</name>
    <dbReference type="NCBI Taxonomy" id="64517"/>
    <lineage>
        <taxon>Eukaryota</taxon>
        <taxon>Fungi</taxon>
        <taxon>Fungi incertae sedis</taxon>
        <taxon>Chytridiomycota</taxon>
        <taxon>Chytridiomycota incertae sedis</taxon>
        <taxon>Chytridiomycetes</taxon>
        <taxon>Rhizophlyctidales</taxon>
        <taxon>Rhizophlyctidaceae</taxon>
        <taxon>Rhizophlyctis</taxon>
    </lineage>
</organism>
<comment type="subcellular location">
    <subcellularLocation>
        <location evidence="1 12">Mitochondrion inner membrane</location>
        <topology evidence="1 12">Single-pass membrane protein</topology>
    </subcellularLocation>
</comment>
<evidence type="ECO:0000256" key="10">
    <source>
        <dbReference type="ARBA" id="ARBA00025276"/>
    </source>
</evidence>
<dbReference type="PROSITE" id="PS50102">
    <property type="entry name" value="RRM"/>
    <property type="match status" value="1"/>
</dbReference>
<feature type="region of interest" description="Disordered" evidence="13">
    <location>
        <begin position="434"/>
        <end position="464"/>
    </location>
</feature>
<dbReference type="Gene3D" id="3.30.70.330">
    <property type="match status" value="1"/>
</dbReference>
<keyword evidence="6" id="KW-0809">Transit peptide</keyword>
<dbReference type="InterPro" id="IPR035979">
    <property type="entry name" value="RBD_domain_sf"/>
</dbReference>
<sequence>TLWFENIFPIKISPYDPRYFLFRKYADDAAKKANLRLIPTKFEHPFIYVGAEPAWKEGGMFVHFQYEGEPEDVLKKVRENIEGQALRSWTNFKIIKAHLVEGKPFVDDMISRIPSRILKVDFDGPDVPLETLYQEFRVYGRIADITLPPPGSKDLPRSALIEFVHVRSATSARNCLYGKRVEGTKLTIGYQKQPAKWPVWQWMTSHPRIMIPIVLALLAGVTYIIFDPIRVFFISSKLRGRLNLENYTNGAEKLWSWTKSSVLGTLGRKDAEKDGRLGTASTDGWSERQAEEERLARQLTDNPDTLTLVSGPRGSGKNAIVKKALHDRKYKIVINCEDLVGQDDHIIMKRLAQQIAFYPQFNFLVQMSGMADTLIAATTGAKAGLSTTVDGQIRKMLDCLSITLNRVNMEQKRARDKLLAQMKSKQLAEEKAAKKALGDGESVERIEGEERKVDAEGQRRVQEEDGGEVEYPIIVIEGFLSREGGKGAWVYQVLTDWAAVCAEYHLAHVIFISENPSASKMLSKAMSNRLLELYSLSDATPEAAMAFVRRRMGSVGDQEEDLEKVVEAIGGRLTDLELMIQKMRAGLSCNGWYFLNCGKLMI</sequence>
<gene>
    <name evidence="15" type="primary">YME2</name>
    <name evidence="15" type="ORF">HK097_005035</name>
</gene>
<dbReference type="Pfam" id="PF00076">
    <property type="entry name" value="RRM_1"/>
    <property type="match status" value="1"/>
</dbReference>
<feature type="compositionally biased region" description="Basic and acidic residues" evidence="13">
    <location>
        <begin position="434"/>
        <end position="463"/>
    </location>
</feature>
<dbReference type="Proteomes" id="UP001212841">
    <property type="component" value="Unassembled WGS sequence"/>
</dbReference>
<dbReference type="InterPro" id="IPR027417">
    <property type="entry name" value="P-loop_NTPase"/>
</dbReference>
<evidence type="ECO:0000256" key="9">
    <source>
        <dbReference type="ARBA" id="ARBA00023136"/>
    </source>
</evidence>
<name>A0AAD5WZ51_9FUNG</name>